<comment type="catalytic activity">
    <reaction evidence="1">
        <text>L-tyrosyl-[protein] + ATP = O-(5'-adenylyl)-L-tyrosyl-[protein] + diphosphate</text>
        <dbReference type="Rhea" id="RHEA:54288"/>
        <dbReference type="Rhea" id="RHEA-COMP:10136"/>
        <dbReference type="Rhea" id="RHEA-COMP:13846"/>
        <dbReference type="ChEBI" id="CHEBI:30616"/>
        <dbReference type="ChEBI" id="CHEBI:33019"/>
        <dbReference type="ChEBI" id="CHEBI:46858"/>
        <dbReference type="ChEBI" id="CHEBI:83624"/>
        <dbReference type="EC" id="2.7.7.108"/>
    </reaction>
</comment>
<feature type="domain" description="Fido" evidence="2">
    <location>
        <begin position="121"/>
        <end position="262"/>
    </location>
</feature>
<dbReference type="InterPro" id="IPR026287">
    <property type="entry name" value="SoFic-like"/>
</dbReference>
<evidence type="ECO:0000313" key="3">
    <source>
        <dbReference type="EMBL" id="QDO82458.1"/>
    </source>
</evidence>
<dbReference type="InterPro" id="IPR040198">
    <property type="entry name" value="Fido_containing"/>
</dbReference>
<comment type="catalytic activity">
    <reaction evidence="1">
        <text>L-threonyl-[protein] + ATP = 3-O-(5'-adenylyl)-L-threonyl-[protein] + diphosphate</text>
        <dbReference type="Rhea" id="RHEA:54292"/>
        <dbReference type="Rhea" id="RHEA-COMP:11060"/>
        <dbReference type="Rhea" id="RHEA-COMP:13847"/>
        <dbReference type="ChEBI" id="CHEBI:30013"/>
        <dbReference type="ChEBI" id="CHEBI:30616"/>
        <dbReference type="ChEBI" id="CHEBI:33019"/>
        <dbReference type="ChEBI" id="CHEBI:138113"/>
        <dbReference type="EC" id="2.7.7.108"/>
    </reaction>
</comment>
<evidence type="ECO:0000313" key="4">
    <source>
        <dbReference type="Proteomes" id="UP000315947"/>
    </source>
</evidence>
<dbReference type="InterPro" id="IPR025758">
    <property type="entry name" value="Fic/DOC_N"/>
</dbReference>
<dbReference type="PANTHER" id="PTHR13504">
    <property type="entry name" value="FIDO DOMAIN-CONTAINING PROTEIN DDB_G0283145"/>
    <property type="match status" value="1"/>
</dbReference>
<accession>A0ABX5WU90</accession>
<comment type="function">
    <text evidence="1">Adenylyltransferase that mediates the addition of adenosine 5'-monophosphate (AMP) to specific residues of target proteins.</text>
</comment>
<evidence type="ECO:0000259" key="2">
    <source>
        <dbReference type="PROSITE" id="PS51459"/>
    </source>
</evidence>
<gene>
    <name evidence="3" type="ORF">FM037_03370</name>
</gene>
<dbReference type="InterPro" id="IPR003812">
    <property type="entry name" value="Fido"/>
</dbReference>
<evidence type="ECO:0000256" key="1">
    <source>
        <dbReference type="PIRNR" id="PIRNR038925"/>
    </source>
</evidence>
<proteinExistence type="predicted"/>
<name>A0ABX5WU90_9GAMM</name>
<protein>
    <recommendedName>
        <fullName evidence="1">Protein adenylyltransferase</fullName>
        <ecNumber evidence="1">2.7.7.108</ecNumber>
    </recommendedName>
    <alternativeName>
        <fullName evidence="1">AMPylator</fullName>
    </alternativeName>
</protein>
<dbReference type="Pfam" id="PF02661">
    <property type="entry name" value="Fic"/>
    <property type="match status" value="1"/>
</dbReference>
<dbReference type="Proteomes" id="UP000315947">
    <property type="component" value="Chromosome"/>
</dbReference>
<dbReference type="PROSITE" id="PS51459">
    <property type="entry name" value="FIDO"/>
    <property type="match status" value="1"/>
</dbReference>
<keyword evidence="1" id="KW-0547">Nucleotide-binding</keyword>
<dbReference type="PIRSF" id="PIRSF038925">
    <property type="entry name" value="AMP-prot_trans"/>
    <property type="match status" value="1"/>
</dbReference>
<reference evidence="3 4" key="1">
    <citation type="submission" date="2019-07" db="EMBL/GenBank/DDBJ databases">
        <title>Shewanella sp. YLB-06 whole genomic sequence.</title>
        <authorList>
            <person name="Yu L."/>
        </authorList>
    </citation>
    <scope>NUCLEOTIDE SEQUENCE [LARGE SCALE GENOMIC DNA]</scope>
    <source>
        <strain evidence="3 4">YLB-06</strain>
    </source>
</reference>
<keyword evidence="1" id="KW-0808">Transferase</keyword>
<keyword evidence="1" id="KW-0548">Nucleotidyltransferase</keyword>
<comment type="subunit">
    <text evidence="1">Homodimer.</text>
</comment>
<dbReference type="PANTHER" id="PTHR13504:SF35">
    <property type="entry name" value="PROTEIN ADENYLYLTRANSFERASE SOFIC"/>
    <property type="match status" value="1"/>
</dbReference>
<dbReference type="EMBL" id="CP041614">
    <property type="protein sequence ID" value="QDO82458.1"/>
    <property type="molecule type" value="Genomic_DNA"/>
</dbReference>
<sequence>MKWQAEQAYNHIPLLPLESDLGELAETLPVLKACIPARAALAELKQAGELLPNQGLLINLLPLLEAQGSSEIENIVTTTDKLFQYAQEDSQADPMTKEALRYRTALYQGFTELTSRPLCITTALEICSTIKSVQMDVRKVPGTSLTNQATGEVIYTPPVGENVIRDLLSNWEAFLHNQDDVDPLIKMAMAHYQFEAIHPFTDGNGRTGRVLNILYLIDQQLLSAPILYLSRYIVANKQDYYRLLLNVTSKQEWQPWIIFILNAVEQTAKWTTHKIAAARELIEHTTEHIRLQLPKIYSYELVQVIFEQPYCRIQNLVENGLAKRQTASVYLKQLCDIGVLEEVQSGKEKLFVHPKFVTLMTKDSNTFSHYQPKK</sequence>
<keyword evidence="1" id="KW-0067">ATP-binding</keyword>
<dbReference type="InterPro" id="IPR048770">
    <property type="entry name" value="SoFic-like_C"/>
</dbReference>
<keyword evidence="4" id="KW-1185">Reference proteome</keyword>
<dbReference type="Pfam" id="PF21248">
    <property type="entry name" value="SoFic-like_C"/>
    <property type="match status" value="1"/>
</dbReference>
<dbReference type="Pfam" id="PF13784">
    <property type="entry name" value="Fic_N"/>
    <property type="match status" value="1"/>
</dbReference>
<dbReference type="SUPFAM" id="SSF140931">
    <property type="entry name" value="Fic-like"/>
    <property type="match status" value="1"/>
</dbReference>
<dbReference type="NCBIfam" id="NF046030">
    <property type="entry name" value="ProtAdlyltaseSoFic"/>
    <property type="match status" value="1"/>
</dbReference>
<dbReference type="RefSeq" id="WP_144044847.1">
    <property type="nucleotide sequence ID" value="NZ_CP041614.1"/>
</dbReference>
<dbReference type="InterPro" id="IPR036597">
    <property type="entry name" value="Fido-like_dom_sf"/>
</dbReference>
<dbReference type="Gene3D" id="1.10.3290.10">
    <property type="entry name" value="Fido-like domain"/>
    <property type="match status" value="1"/>
</dbReference>
<dbReference type="EC" id="2.7.7.108" evidence="1"/>
<organism evidence="3 4">
    <name type="scientific">Shewanella psychropiezotolerans</name>
    <dbReference type="NCBI Taxonomy" id="2593655"/>
    <lineage>
        <taxon>Bacteria</taxon>
        <taxon>Pseudomonadati</taxon>
        <taxon>Pseudomonadota</taxon>
        <taxon>Gammaproteobacteria</taxon>
        <taxon>Alteromonadales</taxon>
        <taxon>Shewanellaceae</taxon>
        <taxon>Shewanella</taxon>
    </lineage>
</organism>